<dbReference type="GO" id="GO:0016114">
    <property type="term" value="P:terpenoid biosynthetic process"/>
    <property type="evidence" value="ECO:0007669"/>
    <property type="project" value="InterPro"/>
</dbReference>
<dbReference type="AlphaFoldDB" id="A0A9W3CE67"/>
<accession>A0A9W3CE67</accession>
<name>A0A9W3CE67_RAPSA</name>
<dbReference type="InterPro" id="IPR008949">
    <property type="entry name" value="Isoprenoid_synthase_dom_sf"/>
</dbReference>
<dbReference type="Proteomes" id="UP000504610">
    <property type="component" value="Chromosome 9"/>
</dbReference>
<evidence type="ECO:0000313" key="5">
    <source>
        <dbReference type="RefSeq" id="XP_056849807.1"/>
    </source>
</evidence>
<evidence type="ECO:0000259" key="3">
    <source>
        <dbReference type="Pfam" id="PF03936"/>
    </source>
</evidence>
<dbReference type="Gene3D" id="1.10.600.10">
    <property type="entry name" value="Farnesyl Diphosphate Synthase"/>
    <property type="match status" value="1"/>
</dbReference>
<dbReference type="GO" id="GO:0000287">
    <property type="term" value="F:magnesium ion binding"/>
    <property type="evidence" value="ECO:0007669"/>
    <property type="project" value="InterPro"/>
</dbReference>
<evidence type="ECO:0000313" key="4">
    <source>
        <dbReference type="Proteomes" id="UP000504610"/>
    </source>
</evidence>
<sequence>MDGVPDYLKSLVKFIFGTFQEFEREVGSELGGRYSVEATIEYFKEYIRSNLQLAKWACADHLPSFEEYLYVGGLEVAVDLTVACILMAMENICKEEAFEWLKSRDKLLRATSTKARVPNDMFGYKDDMSRGYLTGSVNCYKKQYGVTEEEAFIKLRQLIAELDKMMNEDILKPINVPREVLKVVIDTLRALNVGYDKDDGFTHHETHLKNHITSIYVDI</sequence>
<feature type="domain" description="Terpene synthase metal-binding" evidence="3">
    <location>
        <begin position="1"/>
        <end position="164"/>
    </location>
</feature>
<dbReference type="Pfam" id="PF03936">
    <property type="entry name" value="Terpene_synth_C"/>
    <property type="match status" value="1"/>
</dbReference>
<organism evidence="4 5">
    <name type="scientific">Raphanus sativus</name>
    <name type="common">Radish</name>
    <name type="synonym">Raphanus raphanistrum var. sativus</name>
    <dbReference type="NCBI Taxonomy" id="3726"/>
    <lineage>
        <taxon>Eukaryota</taxon>
        <taxon>Viridiplantae</taxon>
        <taxon>Streptophyta</taxon>
        <taxon>Embryophyta</taxon>
        <taxon>Tracheophyta</taxon>
        <taxon>Spermatophyta</taxon>
        <taxon>Magnoliopsida</taxon>
        <taxon>eudicotyledons</taxon>
        <taxon>Gunneridae</taxon>
        <taxon>Pentapetalae</taxon>
        <taxon>rosids</taxon>
        <taxon>malvids</taxon>
        <taxon>Brassicales</taxon>
        <taxon>Brassicaceae</taxon>
        <taxon>Brassiceae</taxon>
        <taxon>Raphanus</taxon>
    </lineage>
</organism>
<protein>
    <submittedName>
        <fullName evidence="5">Terpenoid synthase 28-like</fullName>
    </submittedName>
</protein>
<dbReference type="PANTHER" id="PTHR31225:SF242">
    <property type="entry name" value="TERPENOID SYNTHASE 9"/>
    <property type="match status" value="1"/>
</dbReference>
<reference evidence="5" key="2">
    <citation type="submission" date="2025-08" db="UniProtKB">
        <authorList>
            <consortium name="RefSeq"/>
        </authorList>
    </citation>
    <scope>IDENTIFICATION</scope>
    <source>
        <tissue evidence="5">Leaf</tissue>
    </source>
</reference>
<reference evidence="4" key="1">
    <citation type="journal article" date="2019" name="Database">
        <title>The radish genome database (RadishGD): an integrated information resource for radish genomics.</title>
        <authorList>
            <person name="Yu H.J."/>
            <person name="Baek S."/>
            <person name="Lee Y.J."/>
            <person name="Cho A."/>
            <person name="Mun J.H."/>
        </authorList>
    </citation>
    <scope>NUCLEOTIDE SEQUENCE [LARGE SCALE GENOMIC DNA]</scope>
    <source>
        <strain evidence="4">cv. WK10039</strain>
    </source>
</reference>
<dbReference type="SUPFAM" id="SSF48576">
    <property type="entry name" value="Terpenoid synthases"/>
    <property type="match status" value="1"/>
</dbReference>
<dbReference type="GO" id="GO:0010333">
    <property type="term" value="F:terpene synthase activity"/>
    <property type="evidence" value="ECO:0007669"/>
    <property type="project" value="InterPro"/>
</dbReference>
<dbReference type="PANTHER" id="PTHR31225">
    <property type="entry name" value="OS04G0344100 PROTEIN-RELATED"/>
    <property type="match status" value="1"/>
</dbReference>
<dbReference type="InterPro" id="IPR050148">
    <property type="entry name" value="Terpene_synthase-like"/>
</dbReference>
<evidence type="ECO:0000256" key="2">
    <source>
        <dbReference type="ARBA" id="ARBA00023239"/>
    </source>
</evidence>
<dbReference type="KEGG" id="rsz:130494602"/>
<dbReference type="RefSeq" id="XP_056849807.1">
    <property type="nucleotide sequence ID" value="XM_056993827.1"/>
</dbReference>
<keyword evidence="4" id="KW-1185">Reference proteome</keyword>
<gene>
    <name evidence="5" type="primary">LOC130494602</name>
</gene>
<keyword evidence="2" id="KW-0456">Lyase</keyword>
<evidence type="ECO:0000256" key="1">
    <source>
        <dbReference type="ARBA" id="ARBA00022723"/>
    </source>
</evidence>
<dbReference type="OrthoDB" id="1108696at2759"/>
<proteinExistence type="predicted"/>
<keyword evidence="1" id="KW-0479">Metal-binding</keyword>
<dbReference type="GeneID" id="130494602"/>
<dbReference type="InterPro" id="IPR005630">
    <property type="entry name" value="Terpene_synthase_metal-bd"/>
</dbReference>